<feature type="transmembrane region" description="Helical" evidence="1">
    <location>
        <begin position="182"/>
        <end position="200"/>
    </location>
</feature>
<dbReference type="RefSeq" id="WP_330646974.1">
    <property type="nucleotide sequence ID" value="NZ_CP135444.1"/>
</dbReference>
<evidence type="ECO:0000313" key="2">
    <source>
        <dbReference type="EMBL" id="WRY35222.1"/>
    </source>
</evidence>
<feature type="transmembrane region" description="Helical" evidence="1">
    <location>
        <begin position="97"/>
        <end position="117"/>
    </location>
</feature>
<geneLocation type="plasmid" evidence="2 3">
    <name>unnamed1</name>
</geneLocation>
<feature type="transmembrane region" description="Helical" evidence="1">
    <location>
        <begin position="51"/>
        <end position="76"/>
    </location>
</feature>
<evidence type="ECO:0000313" key="3">
    <source>
        <dbReference type="Proteomes" id="UP001623290"/>
    </source>
</evidence>
<keyword evidence="1" id="KW-0812">Transmembrane</keyword>
<sequence length="426" mass="46516">MTRKLWILSPIALLAFSWTLTIGIGALPFLNPEHYGLALYFLAREELGPELISWAGILWLGVALMFFVALSGLTLLGAPDRFDARPHTDLDRMARRVFRVNCFCLGVTLAWIAVSAAQMGGLGALVAQAQSNALALRDQMLENKLFSGMRLLYGALPATGAMACVLLAAGRKFGTLSPHARRLLLSVALTDLVALTLLPIIMSQRILLLHLLMASYFGICMVHQRIVALPQLVLGAGLFLLIWILRESVTNPTLSDHGAVELGLQKLVFYASNDLLNTLQPFTRDFDHTLGFFSFRFLLILTQTEGSVLSLIPSRLEGVEEVRGGGEWSMLTTPYVDFGVAGALVLLAFFAIATAVTFHRGHFSLTAAGLYAHMAAGFMLSTHVQYFTNINFVVILCLTGFIGASAPLRSLPALRPTYPLARRRSP</sequence>
<feature type="transmembrane region" description="Helical" evidence="1">
    <location>
        <begin position="227"/>
        <end position="245"/>
    </location>
</feature>
<protein>
    <submittedName>
        <fullName evidence="2">O-antigen polymerase</fullName>
    </submittedName>
</protein>
<name>A0ABZ1E2D4_9RHOB</name>
<keyword evidence="3" id="KW-1185">Reference proteome</keyword>
<keyword evidence="2" id="KW-0614">Plasmid</keyword>
<accession>A0ABZ1E2D4</accession>
<keyword evidence="1" id="KW-1133">Transmembrane helix</keyword>
<feature type="transmembrane region" description="Helical" evidence="1">
    <location>
        <begin position="338"/>
        <end position="358"/>
    </location>
</feature>
<feature type="transmembrane region" description="Helical" evidence="1">
    <location>
        <begin position="151"/>
        <end position="170"/>
    </location>
</feature>
<feature type="transmembrane region" description="Helical" evidence="1">
    <location>
        <begin position="390"/>
        <end position="408"/>
    </location>
</feature>
<evidence type="ECO:0000256" key="1">
    <source>
        <dbReference type="SAM" id="Phobius"/>
    </source>
</evidence>
<proteinExistence type="predicted"/>
<organism evidence="2 3">
    <name type="scientific">Thioclava litoralis</name>
    <dbReference type="NCBI Taxonomy" id="3076557"/>
    <lineage>
        <taxon>Bacteria</taxon>
        <taxon>Pseudomonadati</taxon>
        <taxon>Pseudomonadota</taxon>
        <taxon>Alphaproteobacteria</taxon>
        <taxon>Rhodobacterales</taxon>
        <taxon>Paracoccaceae</taxon>
        <taxon>Thioclava</taxon>
    </lineage>
</organism>
<reference evidence="2 3" key="1">
    <citation type="submission" date="2023-09" db="EMBL/GenBank/DDBJ databases">
        <title>Thioclava shenzhenensis sp. nov., a multidrug resistant bacteria-antagonizing species isolated from coastal seawater.</title>
        <authorList>
            <person name="Long M."/>
        </authorList>
    </citation>
    <scope>NUCLEOTIDE SEQUENCE [LARGE SCALE GENOMIC DNA]</scope>
    <source>
        <strain evidence="2 3">FTW29</strain>
        <plasmid evidence="2 3">unnamed1</plasmid>
    </source>
</reference>
<gene>
    <name evidence="2" type="ORF">RPE78_15390</name>
</gene>
<dbReference type="EMBL" id="CP135444">
    <property type="protein sequence ID" value="WRY35222.1"/>
    <property type="molecule type" value="Genomic_DNA"/>
</dbReference>
<dbReference type="Proteomes" id="UP001623290">
    <property type="component" value="Plasmid unnamed1"/>
</dbReference>
<keyword evidence="1" id="KW-0472">Membrane</keyword>
<feature type="transmembrane region" description="Helical" evidence="1">
    <location>
        <begin position="7"/>
        <end position="31"/>
    </location>
</feature>